<dbReference type="STRING" id="13370.A0A448YG15"/>
<accession>A0A448YG15</accession>
<feature type="transmembrane region" description="Helical" evidence="2">
    <location>
        <begin position="379"/>
        <end position="399"/>
    </location>
</feature>
<keyword evidence="2" id="KW-1133">Transmembrane helix</keyword>
<evidence type="ECO:0000313" key="4">
    <source>
        <dbReference type="Proteomes" id="UP000290900"/>
    </source>
</evidence>
<evidence type="ECO:0000256" key="2">
    <source>
        <dbReference type="SAM" id="Phobius"/>
    </source>
</evidence>
<feature type="region of interest" description="Disordered" evidence="1">
    <location>
        <begin position="307"/>
        <end position="352"/>
    </location>
</feature>
<evidence type="ECO:0000313" key="3">
    <source>
        <dbReference type="EMBL" id="VEU19829.1"/>
    </source>
</evidence>
<dbReference type="InParanoid" id="A0A448YG15"/>
<gene>
    <name evidence="3" type="ORF">BRENAR_LOCUS565</name>
</gene>
<evidence type="ECO:0000256" key="1">
    <source>
        <dbReference type="SAM" id="MobiDB-lite"/>
    </source>
</evidence>
<keyword evidence="2" id="KW-0812">Transmembrane</keyword>
<reference evidence="3 4" key="1">
    <citation type="submission" date="2018-12" db="EMBL/GenBank/DDBJ databases">
        <authorList>
            <person name="Tiukova I."/>
            <person name="Dainat J."/>
        </authorList>
    </citation>
    <scope>NUCLEOTIDE SEQUENCE [LARGE SCALE GENOMIC DNA]</scope>
</reference>
<dbReference type="EMBL" id="CAACVR010000001">
    <property type="protein sequence ID" value="VEU19829.1"/>
    <property type="molecule type" value="Genomic_DNA"/>
</dbReference>
<sequence>MLTNSVLWEFLVYIGLLRKIFTLLKMSQVLYPGRTSSSHMVNGSGSMSSSNDSDRYYGVDLSTQTKVKTQYQLAIRQYLNRNFSRAWEIMSPLIDMVLSSHGDRDHYSIDRHLTVKCYKLYLSLLDLILKDVNLESSDNLQYEANFPEYLLSGSQRAEGDRIRDEFMRGLLMNQVGSLYDHDLVSADPELLLMCFIIEFSNGFPLLKLREQMEAYLTYVGLLVGSINPTALQDQRKENVLSFYLMQVMVKMGRADESRDLICRIFVADDARAESYLERLDAAVAKEGEGGEAEKKKKKKEIRKRVKTVKRKTEEDNSLREKIQREKAKRLDAEKQNRVANDNERRVSQPSGPKLSMLTSLQNYVMNSWFNIGRRPLSDLLKPAVLLVFILSLLISLNGLRRQARLRRFLAWFLQRLRDTLTMAFKVTYL</sequence>
<keyword evidence="4" id="KW-1185">Reference proteome</keyword>
<proteinExistence type="predicted"/>
<dbReference type="OrthoDB" id="3981028at2759"/>
<dbReference type="AlphaFoldDB" id="A0A448YG15"/>
<keyword evidence="2" id="KW-0472">Membrane</keyword>
<name>A0A448YG15_BRENA</name>
<dbReference type="Proteomes" id="UP000290900">
    <property type="component" value="Unassembled WGS sequence"/>
</dbReference>
<organism evidence="3 4">
    <name type="scientific">Brettanomyces naardenensis</name>
    <name type="common">Yeast</name>
    <dbReference type="NCBI Taxonomy" id="13370"/>
    <lineage>
        <taxon>Eukaryota</taxon>
        <taxon>Fungi</taxon>
        <taxon>Dikarya</taxon>
        <taxon>Ascomycota</taxon>
        <taxon>Saccharomycotina</taxon>
        <taxon>Pichiomycetes</taxon>
        <taxon>Pichiales</taxon>
        <taxon>Pichiaceae</taxon>
        <taxon>Brettanomyces</taxon>
    </lineage>
</organism>
<protein>
    <submittedName>
        <fullName evidence="3">DEKNAAC100036</fullName>
    </submittedName>
</protein>
<feature type="compositionally biased region" description="Basic and acidic residues" evidence="1">
    <location>
        <begin position="310"/>
        <end position="346"/>
    </location>
</feature>